<evidence type="ECO:0000259" key="4">
    <source>
        <dbReference type="Pfam" id="PF23337"/>
    </source>
</evidence>
<dbReference type="GO" id="GO:0016020">
    <property type="term" value="C:membrane"/>
    <property type="evidence" value="ECO:0007669"/>
    <property type="project" value="TreeGrafter"/>
</dbReference>
<sequence length="865" mass="97476">MSLFKVRDWWSTKVGVEEEFDQGCLCVANIINGEQHDQIITGSFQGMLRIYNPQPTKTNHGWSGFSPQHLLLETPFQLPILQISAGQFVSGTDKLYLAILHPQKLSVYGVTAVTGHVEQGNHYQLYHMYEHNLQRSVYNFCYGPFGNVYGKDFICVQSLDGTVSVFEQESYAFTRFLPAAFIPGPMKYVPSTDSLVTVSSSRLVECYKYQVLAVATDSKTKEESQNIKQGKRVTPHWVYGIEENALDITTITYCAQETLCFILVLGERNIYLLTENGCLHFMKKLEYDVSCFCSYVSNSVKFLVATHAASLLVYQDVELLWAAKMDHTPVHICTGTFQGIKGLVVSLTENGYLQVSYLGSDPDLFTPPMVDSRDVRYDDIDKEISSLNKKIRQLSHKADILIPHPKESEELTVTADLLPELQTRVIGSYSDYETEHEVSCVSLKIVFKCKTVLENVNCQICVGNHITAEKPEFHLSKLEPNRPHETIMCVYPSSLDLPTSLAVQVCTSYLRPSSGSSRRVVTDLRLPLRLVVKPAVPMKNANYKITIDSNKASLNLNKIFPDLTDPSGSGSNSVVGCEYLNGTIVTILASKSDRYRIQCDKFEAMYILCEELVRRLKKNFEHDRNSDFKLGFSSHLPLPEYFELINIHLEHRQEVERCKEELATKAAQFRAIQRRLLIKYKDKSPLHLVGLDILLEETYHQILLLSEMIEGNQRELELASDHLSCGTSLLNLLIRLWYPGHMTDQEFAVLNTVLSPIINNNSHQGWEENVDAAITHMLRTVLAKNTKDTTINPPPFSLPTDSSKVCKHITTFCDKLGKGVKLVPAASDQKQLAAFPSSPSPKELGAEDSDSLLAQMDHMTLDEDQ</sequence>
<evidence type="ECO:0000259" key="5">
    <source>
        <dbReference type="Pfam" id="PF23338"/>
    </source>
</evidence>
<evidence type="ECO:0000313" key="7">
    <source>
        <dbReference type="Proteomes" id="UP000515154"/>
    </source>
</evidence>
<dbReference type="SUPFAM" id="SSF50978">
    <property type="entry name" value="WD40 repeat-like"/>
    <property type="match status" value="1"/>
</dbReference>
<dbReference type="InterPro" id="IPR026511">
    <property type="entry name" value="PTHB1"/>
</dbReference>
<feature type="domain" description="PTHB1 GAE" evidence="3">
    <location>
        <begin position="438"/>
        <end position="513"/>
    </location>
</feature>
<feature type="domain" description="PTHB1 hairpin" evidence="5">
    <location>
        <begin position="635"/>
        <end position="737"/>
    </location>
</feature>
<dbReference type="RefSeq" id="XP_029652646.1">
    <property type="nucleotide sequence ID" value="XM_029796786.2"/>
</dbReference>
<dbReference type="InterPro" id="IPR055363">
    <property type="entry name" value="PTHB1_hp_dom"/>
</dbReference>
<reference evidence="8 9" key="1">
    <citation type="submission" date="2025-08" db="UniProtKB">
        <authorList>
            <consortium name="RefSeq"/>
        </authorList>
    </citation>
    <scope>IDENTIFICATION</scope>
</reference>
<dbReference type="PANTHER" id="PTHR20991:SF0">
    <property type="entry name" value="PROTEIN PTHB1"/>
    <property type="match status" value="1"/>
</dbReference>
<dbReference type="GO" id="GO:0034464">
    <property type="term" value="C:BBSome"/>
    <property type="evidence" value="ECO:0007669"/>
    <property type="project" value="InterPro"/>
</dbReference>
<evidence type="ECO:0000259" key="2">
    <source>
        <dbReference type="Pfam" id="PF14727"/>
    </source>
</evidence>
<dbReference type="Proteomes" id="UP000515154">
    <property type="component" value="Linkage group LG28"/>
</dbReference>
<proteinExistence type="predicted"/>
<dbReference type="InterPro" id="IPR036322">
    <property type="entry name" value="WD40_repeat_dom_sf"/>
</dbReference>
<evidence type="ECO:0000256" key="1">
    <source>
        <dbReference type="SAM" id="MobiDB-lite"/>
    </source>
</evidence>
<dbReference type="Pfam" id="PF14728">
    <property type="entry name" value="PTHB1_GAE"/>
    <property type="match status" value="1"/>
</dbReference>
<gene>
    <name evidence="8 9" type="primary">LOC115225817</name>
</gene>
<dbReference type="GO" id="GO:0060271">
    <property type="term" value="P:cilium assembly"/>
    <property type="evidence" value="ECO:0007669"/>
    <property type="project" value="TreeGrafter"/>
</dbReference>
<evidence type="ECO:0000313" key="9">
    <source>
        <dbReference type="RefSeq" id="XP_036370649.1"/>
    </source>
</evidence>
<dbReference type="Pfam" id="PF14727">
    <property type="entry name" value="PHTB1_N"/>
    <property type="match status" value="1"/>
</dbReference>
<feature type="region of interest" description="Disordered" evidence="1">
    <location>
        <begin position="831"/>
        <end position="865"/>
    </location>
</feature>
<accession>A0A6P7TUZ1</accession>
<evidence type="ECO:0000259" key="3">
    <source>
        <dbReference type="Pfam" id="PF14728"/>
    </source>
</evidence>
<evidence type="ECO:0000313" key="8">
    <source>
        <dbReference type="RefSeq" id="XP_029652646.1"/>
    </source>
</evidence>
<evidence type="ECO:0000259" key="6">
    <source>
        <dbReference type="Pfam" id="PF23339"/>
    </source>
</evidence>
<dbReference type="PANTHER" id="PTHR20991">
    <property type="entry name" value="PARATHYROID HORMONE-RESPONSIVE B1 GENE"/>
    <property type="match status" value="1"/>
</dbReference>
<protein>
    <submittedName>
        <fullName evidence="8 9">Protein PTHB1-like</fullName>
    </submittedName>
</protein>
<dbReference type="KEGG" id="osn:115225817"/>
<feature type="domain" description="PTHB1 platform" evidence="4">
    <location>
        <begin position="527"/>
        <end position="633"/>
    </location>
</feature>
<dbReference type="InterPro" id="IPR055362">
    <property type="entry name" value="PTHB1_pf_dom"/>
</dbReference>
<dbReference type="InterPro" id="IPR028074">
    <property type="entry name" value="PHTB1_GAE_dom"/>
</dbReference>
<dbReference type="Pfam" id="PF23338">
    <property type="entry name" value="PTHB1_hp"/>
    <property type="match status" value="1"/>
</dbReference>
<dbReference type="AlphaFoldDB" id="A0A6P7TUZ1"/>
<name>A0A6P7TUZ1_9MOLL</name>
<dbReference type="Pfam" id="PF23339">
    <property type="entry name" value="PTHB1_CtH"/>
    <property type="match status" value="1"/>
</dbReference>
<feature type="domain" description="PTHB1 N-terminal" evidence="2">
    <location>
        <begin position="1"/>
        <end position="362"/>
    </location>
</feature>
<dbReference type="InterPro" id="IPR055364">
    <property type="entry name" value="PTHB1_CtH_dom"/>
</dbReference>
<feature type="domain" description="PTHB1 C-terminal helix bundle" evidence="6">
    <location>
        <begin position="742"/>
        <end position="816"/>
    </location>
</feature>
<keyword evidence="7" id="KW-1185">Reference proteome</keyword>
<dbReference type="InterPro" id="IPR028073">
    <property type="entry name" value="PHTB1_N_dom"/>
</dbReference>
<dbReference type="RefSeq" id="XP_036370649.1">
    <property type="nucleotide sequence ID" value="XM_036514756.1"/>
</dbReference>
<organism evidence="7 8">
    <name type="scientific">Octopus sinensis</name>
    <name type="common">East Asian common octopus</name>
    <dbReference type="NCBI Taxonomy" id="2607531"/>
    <lineage>
        <taxon>Eukaryota</taxon>
        <taxon>Metazoa</taxon>
        <taxon>Spiralia</taxon>
        <taxon>Lophotrochozoa</taxon>
        <taxon>Mollusca</taxon>
        <taxon>Cephalopoda</taxon>
        <taxon>Coleoidea</taxon>
        <taxon>Octopodiformes</taxon>
        <taxon>Octopoda</taxon>
        <taxon>Incirrata</taxon>
        <taxon>Octopodidae</taxon>
        <taxon>Octopus</taxon>
    </lineage>
</organism>
<dbReference type="Pfam" id="PF23337">
    <property type="entry name" value="PTHB1_pf"/>
    <property type="match status" value="1"/>
</dbReference>